<organism evidence="8 9">
    <name type="scientific">Bacillus oleivorans</name>
    <dbReference type="NCBI Taxonomy" id="1448271"/>
    <lineage>
        <taxon>Bacteria</taxon>
        <taxon>Bacillati</taxon>
        <taxon>Bacillota</taxon>
        <taxon>Bacilli</taxon>
        <taxon>Bacillales</taxon>
        <taxon>Bacillaceae</taxon>
        <taxon>Bacillus</taxon>
    </lineage>
</organism>
<dbReference type="PANTHER" id="PTHR43133">
    <property type="entry name" value="RNA POLYMERASE ECF-TYPE SIGMA FACTO"/>
    <property type="match status" value="1"/>
</dbReference>
<sequence>MAQNASQTIPHYYDLYRYCSMLTGTRWDGEDLLQETIIKVLNRFSNLEQANISKAYLFRIATNTWIDYCRKNKINVELFDEGLHSLEDKTSLHIRESIESLVHHLPPKSAAIILLVDVFQFTAKETADMLGDMNEGAVKTAVRRARLKLANVERDVKHQVNQKANEINIHRLICEFSDAIRTQEPFAIVEAYKALQSIGVQVERKKAANRIFFTFTDPEGNILMVSN</sequence>
<dbReference type="GO" id="GO:0016987">
    <property type="term" value="F:sigma factor activity"/>
    <property type="evidence" value="ECO:0007669"/>
    <property type="project" value="UniProtKB-KW"/>
</dbReference>
<keyword evidence="9" id="KW-1185">Reference proteome</keyword>
<dbReference type="Gene3D" id="1.10.1740.10">
    <property type="match status" value="1"/>
</dbReference>
<evidence type="ECO:0000256" key="3">
    <source>
        <dbReference type="ARBA" id="ARBA00023082"/>
    </source>
</evidence>
<dbReference type="EMBL" id="OAOP01000009">
    <property type="protein sequence ID" value="SNX74372.1"/>
    <property type="molecule type" value="Genomic_DNA"/>
</dbReference>
<dbReference type="SUPFAM" id="SSF88946">
    <property type="entry name" value="Sigma2 domain of RNA polymerase sigma factors"/>
    <property type="match status" value="1"/>
</dbReference>
<accession>A0A285D3M1</accession>
<dbReference type="InterPro" id="IPR013324">
    <property type="entry name" value="RNA_pol_sigma_r3/r4-like"/>
</dbReference>
<dbReference type="InterPro" id="IPR036388">
    <property type="entry name" value="WH-like_DNA-bd_sf"/>
</dbReference>
<protein>
    <submittedName>
        <fullName evidence="8">RNA polymerase sigma-70 factor</fullName>
    </submittedName>
</protein>
<dbReference type="InterPro" id="IPR007627">
    <property type="entry name" value="RNA_pol_sigma70_r2"/>
</dbReference>
<dbReference type="GO" id="GO:0006352">
    <property type="term" value="P:DNA-templated transcription initiation"/>
    <property type="evidence" value="ECO:0007669"/>
    <property type="project" value="InterPro"/>
</dbReference>
<dbReference type="GO" id="GO:0003677">
    <property type="term" value="F:DNA binding"/>
    <property type="evidence" value="ECO:0007669"/>
    <property type="project" value="UniProtKB-KW"/>
</dbReference>
<keyword evidence="2" id="KW-0805">Transcription regulation</keyword>
<evidence type="ECO:0000256" key="5">
    <source>
        <dbReference type="ARBA" id="ARBA00023163"/>
    </source>
</evidence>
<proteinExistence type="inferred from homology"/>
<dbReference type="InterPro" id="IPR013249">
    <property type="entry name" value="RNA_pol_sigma70_r4_t2"/>
</dbReference>
<dbReference type="Pfam" id="PF08281">
    <property type="entry name" value="Sigma70_r4_2"/>
    <property type="match status" value="1"/>
</dbReference>
<dbReference type="AlphaFoldDB" id="A0A285D3M1"/>
<dbReference type="SUPFAM" id="SSF88659">
    <property type="entry name" value="Sigma3 and sigma4 domains of RNA polymerase sigma factors"/>
    <property type="match status" value="1"/>
</dbReference>
<gene>
    <name evidence="8" type="ORF">SAMN05877753_10966</name>
</gene>
<dbReference type="InterPro" id="IPR014284">
    <property type="entry name" value="RNA_pol_sigma-70_dom"/>
</dbReference>
<dbReference type="NCBIfam" id="TIGR02937">
    <property type="entry name" value="sigma70-ECF"/>
    <property type="match status" value="1"/>
</dbReference>
<keyword evidence="3" id="KW-0731">Sigma factor</keyword>
<dbReference type="InterPro" id="IPR013325">
    <property type="entry name" value="RNA_pol_sigma_r2"/>
</dbReference>
<evidence type="ECO:0000256" key="4">
    <source>
        <dbReference type="ARBA" id="ARBA00023125"/>
    </source>
</evidence>
<reference evidence="8 9" key="1">
    <citation type="submission" date="2017-08" db="EMBL/GenBank/DDBJ databases">
        <authorList>
            <person name="de Groot N.N."/>
        </authorList>
    </citation>
    <scope>NUCLEOTIDE SEQUENCE [LARGE SCALE GENOMIC DNA]</scope>
    <source>
        <strain evidence="8 9">JC228</strain>
    </source>
</reference>
<dbReference type="RefSeq" id="WP_097159916.1">
    <property type="nucleotide sequence ID" value="NZ_JBEPMQ010000009.1"/>
</dbReference>
<dbReference type="InterPro" id="IPR039425">
    <property type="entry name" value="RNA_pol_sigma-70-like"/>
</dbReference>
<feature type="domain" description="RNA polymerase sigma factor 70 region 4 type 2" evidence="7">
    <location>
        <begin position="96"/>
        <end position="149"/>
    </location>
</feature>
<dbReference type="Pfam" id="PF04542">
    <property type="entry name" value="Sigma70_r2"/>
    <property type="match status" value="1"/>
</dbReference>
<evidence type="ECO:0000259" key="6">
    <source>
        <dbReference type="Pfam" id="PF04542"/>
    </source>
</evidence>
<comment type="similarity">
    <text evidence="1">Belongs to the sigma-70 factor family. ECF subfamily.</text>
</comment>
<keyword evidence="4" id="KW-0238">DNA-binding</keyword>
<name>A0A285D3M1_9BACI</name>
<evidence type="ECO:0000313" key="8">
    <source>
        <dbReference type="EMBL" id="SNX74372.1"/>
    </source>
</evidence>
<evidence type="ECO:0000259" key="7">
    <source>
        <dbReference type="Pfam" id="PF08281"/>
    </source>
</evidence>
<dbReference type="Proteomes" id="UP000219546">
    <property type="component" value="Unassembled WGS sequence"/>
</dbReference>
<dbReference type="PANTHER" id="PTHR43133:SF8">
    <property type="entry name" value="RNA POLYMERASE SIGMA FACTOR HI_1459-RELATED"/>
    <property type="match status" value="1"/>
</dbReference>
<evidence type="ECO:0000256" key="2">
    <source>
        <dbReference type="ARBA" id="ARBA00023015"/>
    </source>
</evidence>
<keyword evidence="5" id="KW-0804">Transcription</keyword>
<dbReference type="OrthoDB" id="2381154at2"/>
<evidence type="ECO:0000313" key="9">
    <source>
        <dbReference type="Proteomes" id="UP000219546"/>
    </source>
</evidence>
<dbReference type="Gene3D" id="1.10.10.10">
    <property type="entry name" value="Winged helix-like DNA-binding domain superfamily/Winged helix DNA-binding domain"/>
    <property type="match status" value="1"/>
</dbReference>
<feature type="domain" description="RNA polymerase sigma-70 region 2" evidence="6">
    <location>
        <begin position="11"/>
        <end position="73"/>
    </location>
</feature>
<evidence type="ECO:0000256" key="1">
    <source>
        <dbReference type="ARBA" id="ARBA00010641"/>
    </source>
</evidence>